<dbReference type="InterPro" id="IPR036010">
    <property type="entry name" value="2Fe-2S_ferredoxin-like_sf"/>
</dbReference>
<proteinExistence type="inferred from homology"/>
<dbReference type="InterPro" id="IPR001433">
    <property type="entry name" value="OxRdtase_FAD/NAD-bd"/>
</dbReference>
<dbReference type="Pfam" id="PF00111">
    <property type="entry name" value="Fer2"/>
    <property type="match status" value="1"/>
</dbReference>
<organism evidence="9 10">
    <name type="scientific">Billgrantia endophytica</name>
    <dbReference type="NCBI Taxonomy" id="2033802"/>
    <lineage>
        <taxon>Bacteria</taxon>
        <taxon>Pseudomonadati</taxon>
        <taxon>Pseudomonadota</taxon>
        <taxon>Gammaproteobacteria</taxon>
        <taxon>Oceanospirillales</taxon>
        <taxon>Halomonadaceae</taxon>
        <taxon>Billgrantia</taxon>
    </lineage>
</organism>
<accession>A0A2N7TXB5</accession>
<dbReference type="InterPro" id="IPR006657">
    <property type="entry name" value="MoPterin_dinucl-bd_dom"/>
</dbReference>
<evidence type="ECO:0000256" key="3">
    <source>
        <dbReference type="ARBA" id="ARBA00023004"/>
    </source>
</evidence>
<dbReference type="Pfam" id="PF00175">
    <property type="entry name" value="NAD_binding_1"/>
    <property type="match status" value="1"/>
</dbReference>
<evidence type="ECO:0000259" key="8">
    <source>
        <dbReference type="PROSITE" id="PS51669"/>
    </source>
</evidence>
<dbReference type="InterPro" id="IPR037949">
    <property type="entry name" value="MopB_CT_Acetylene-hydratase"/>
</dbReference>
<reference evidence="9 10" key="1">
    <citation type="submission" date="2018-01" db="EMBL/GenBank/DDBJ databases">
        <title>Halomonas endophytica sp. nov., isolated from storage liquid in the stems of Populus euphratica.</title>
        <authorList>
            <person name="Chen C."/>
        </authorList>
    </citation>
    <scope>NUCLEOTIDE SEQUENCE [LARGE SCALE GENOMIC DNA]</scope>
    <source>
        <strain evidence="9 10">MC28</strain>
    </source>
</reference>
<dbReference type="Gene3D" id="3.40.228.10">
    <property type="entry name" value="Dimethylsulfoxide Reductase, domain 2"/>
    <property type="match status" value="1"/>
</dbReference>
<dbReference type="CDD" id="cd02781">
    <property type="entry name" value="MopB_CT_Acetylene-hydratase"/>
    <property type="match status" value="1"/>
</dbReference>
<evidence type="ECO:0000256" key="1">
    <source>
        <dbReference type="ARBA" id="ARBA00010312"/>
    </source>
</evidence>
<keyword evidence="2" id="KW-0479">Metal-binding</keyword>
<protein>
    <submittedName>
        <fullName evidence="9">Ferredoxin:oxidoreductase FAD/NAD(P)-binding protein</fullName>
    </submittedName>
</protein>
<dbReference type="Gene3D" id="2.40.40.20">
    <property type="match status" value="1"/>
</dbReference>
<dbReference type="SUPFAM" id="SSF50692">
    <property type="entry name" value="ADC-like"/>
    <property type="match status" value="1"/>
</dbReference>
<feature type="region of interest" description="Disordered" evidence="5">
    <location>
        <begin position="593"/>
        <end position="618"/>
    </location>
</feature>
<dbReference type="GO" id="GO:0051536">
    <property type="term" value="F:iron-sulfur cluster binding"/>
    <property type="evidence" value="ECO:0007669"/>
    <property type="project" value="UniProtKB-KW"/>
</dbReference>
<feature type="domain" description="4Fe-4S Mo/W bis-MGD-type" evidence="8">
    <location>
        <begin position="4"/>
        <end position="59"/>
    </location>
</feature>
<dbReference type="Gene3D" id="2.20.25.90">
    <property type="entry name" value="ADC-like domains"/>
    <property type="match status" value="1"/>
</dbReference>
<dbReference type="InterPro" id="IPR017938">
    <property type="entry name" value="Riboflavin_synthase-like_b-brl"/>
</dbReference>
<dbReference type="SMART" id="SM00926">
    <property type="entry name" value="Molybdop_Fe4S4"/>
    <property type="match status" value="1"/>
</dbReference>
<dbReference type="OrthoDB" id="9815647at2"/>
<dbReference type="Gene3D" id="3.40.50.80">
    <property type="entry name" value="Nucleotide-binding domain of ferredoxin-NADP reductase (FNR) module"/>
    <property type="match status" value="1"/>
</dbReference>
<keyword evidence="10" id="KW-1185">Reference proteome</keyword>
<dbReference type="SUPFAM" id="SSF52343">
    <property type="entry name" value="Ferredoxin reductase-like, C-terminal NADP-linked domain"/>
    <property type="match status" value="1"/>
</dbReference>
<dbReference type="InterPro" id="IPR050612">
    <property type="entry name" value="Prok_Mopterin_Oxidored"/>
</dbReference>
<keyword evidence="4" id="KW-0411">Iron-sulfur</keyword>
<dbReference type="CDD" id="cd00207">
    <property type="entry name" value="fer2"/>
    <property type="match status" value="1"/>
</dbReference>
<dbReference type="SUPFAM" id="SSF54292">
    <property type="entry name" value="2Fe-2S ferredoxin-like"/>
    <property type="match status" value="1"/>
</dbReference>
<gene>
    <name evidence="9" type="ORF">C1H69_19400</name>
</gene>
<dbReference type="Gene3D" id="3.10.20.30">
    <property type="match status" value="1"/>
</dbReference>
<dbReference type="InterPro" id="IPR006963">
    <property type="entry name" value="Mopterin_OxRdtase_4Fe-4S_dom"/>
</dbReference>
<dbReference type="CDD" id="cd06184">
    <property type="entry name" value="flavohem_like_fad_nad_binding"/>
    <property type="match status" value="1"/>
</dbReference>
<dbReference type="SUPFAM" id="SSF53706">
    <property type="entry name" value="Formate dehydrogenase/DMSO reductase, domains 1-3"/>
    <property type="match status" value="1"/>
</dbReference>
<comment type="caution">
    <text evidence="9">The sequence shown here is derived from an EMBL/GenBank/DDBJ whole genome shotgun (WGS) entry which is preliminary data.</text>
</comment>
<dbReference type="EMBL" id="PNRF01000041">
    <property type="protein sequence ID" value="PMR72816.1"/>
    <property type="molecule type" value="Genomic_DNA"/>
</dbReference>
<dbReference type="InterPro" id="IPR001709">
    <property type="entry name" value="Flavoprot_Pyr_Nucl_cyt_Rdtase"/>
</dbReference>
<dbReference type="Pfam" id="PF01568">
    <property type="entry name" value="Molydop_binding"/>
    <property type="match status" value="1"/>
</dbReference>
<dbReference type="InterPro" id="IPR009010">
    <property type="entry name" value="Asp_de-COase-like_dom_sf"/>
</dbReference>
<dbReference type="SUPFAM" id="SSF63380">
    <property type="entry name" value="Riboflavin synthase domain-like"/>
    <property type="match status" value="1"/>
</dbReference>
<sequence>MPITTSIPGYCTLCRSRCGTLNHVANDRLIKVEALEGHPTGRGTCAKGRAAPELVDHPDRLLYPLKRTRPKGSDDPGWVRIGWDEALDEITSRLSELRDRHGAESVAFSVTTPSGTPMSDSIEWVERFIRHFGSPNTIYGTEICNWHKDVAHTFTFGSGMPNADYANARLAILWGHNPSHVWLSQAGELGAGQQNGTRLLVIDPRETAHARQADLWLAPHPGSDGALALAIANQLLISGHIDEDFVRRWSNAPFLVDDDTGRWVMDPRTPGCYLAWDLERQMAVAIDTHKEISRQQAKGLALEGIRHIRLFDDSLVRCRPAMDHYRQACAAWPLDRAARETGLSESSILKATALIANAGQHVAYHGWTGIGQHTNATQTERAIATLYALTGSFDRPGGNRLWATPAINRINDHSLLDETQRAKALGLDERPLGPAASGWVTAEAVYDAIEHRRPYPVKALFGFGGNFLLSQPNPQQGERALRQLDFHVHCDLFHTPTNAFADILLPINTPWERDALRIGFEINADAACHVQFRPAMVSARGESRADYQVALDLACRLGMADDFFGGDIEKGWQHMLQPSGLDLDTLRRSPVGVSLPLTQSPERHTHVDDQGSTRGFDTPTRRVELYSQRLHDHGYPAVPQHLSPRTTDTSNWPMTLVTVKNGLYCHSQQRNLVSLRRRAPDPGMTLSPTTAKRKGLVEGGRGTLVSEHGEVTLRVAVDASLRDNLVIADYGWWQACDDLGRSGYSPHGHDSVNINALISSARRDPLSGSLALRSAPCDVRQATEHTDWSGYRSMRISNRRRETEDTTSLWLEPVDGGLLPAYLPGQHVTLRFNVAGQEIVRSYSLSGATHHRAQPAYRITVKRIAERDGQPAGVVSHLVNRELSVGDRVEIRMPSGHFTLPRRHDRPVVLIAGGIGITPFMSLLESLARSGAEHMPRITLIHANRNSRQHAFKQRLTQLAQKLPRLDVVTLYSEASDAEAARGDCQHIGHIGPDILEPTWLTQRARFYLCGPQAMMDDLRQWLEHRGVRPFEIFQERFVTPRREMVAPARPRTVRLQRSQREYLWQPAQGTLLESAATHGIELPSGCRVGQCESCALSLIEGQVHSFVETPFLDPHQCLTCQAIPLSDIVLDA</sequence>
<dbReference type="InterPro" id="IPR008333">
    <property type="entry name" value="Cbr1-like_FAD-bd_dom"/>
</dbReference>
<dbReference type="GO" id="GO:0046872">
    <property type="term" value="F:metal ion binding"/>
    <property type="evidence" value="ECO:0007669"/>
    <property type="project" value="UniProtKB-KW"/>
</dbReference>
<dbReference type="PROSITE" id="PS51085">
    <property type="entry name" value="2FE2S_FER_2"/>
    <property type="match status" value="1"/>
</dbReference>
<evidence type="ECO:0000259" key="7">
    <source>
        <dbReference type="PROSITE" id="PS51384"/>
    </source>
</evidence>
<feature type="domain" description="FAD-binding FR-type" evidence="7">
    <location>
        <begin position="789"/>
        <end position="901"/>
    </location>
</feature>
<dbReference type="PROSITE" id="PS51669">
    <property type="entry name" value="4FE4S_MOW_BIS_MGD"/>
    <property type="match status" value="1"/>
</dbReference>
<evidence type="ECO:0000259" key="6">
    <source>
        <dbReference type="PROSITE" id="PS51085"/>
    </source>
</evidence>
<dbReference type="InterPro" id="IPR017927">
    <property type="entry name" value="FAD-bd_FR_type"/>
</dbReference>
<dbReference type="InterPro" id="IPR039261">
    <property type="entry name" value="FNR_nucleotide-bd"/>
</dbReference>
<dbReference type="GO" id="GO:0043546">
    <property type="term" value="F:molybdopterin cofactor binding"/>
    <property type="evidence" value="ECO:0007669"/>
    <property type="project" value="InterPro"/>
</dbReference>
<dbReference type="GO" id="GO:0018818">
    <property type="term" value="F:acetylene hydratase activity"/>
    <property type="evidence" value="ECO:0007669"/>
    <property type="project" value="InterPro"/>
</dbReference>
<dbReference type="Proteomes" id="UP000235803">
    <property type="component" value="Unassembled WGS sequence"/>
</dbReference>
<comment type="similarity">
    <text evidence="1">Belongs to the prokaryotic molybdopterin-containing oxidoreductase family.</text>
</comment>
<keyword evidence="3" id="KW-0408">Iron</keyword>
<dbReference type="PRINTS" id="PR00371">
    <property type="entry name" value="FPNCR"/>
</dbReference>
<evidence type="ECO:0000256" key="2">
    <source>
        <dbReference type="ARBA" id="ARBA00022723"/>
    </source>
</evidence>
<dbReference type="PANTHER" id="PTHR43742">
    <property type="entry name" value="TRIMETHYLAMINE-N-OXIDE REDUCTASE"/>
    <property type="match status" value="1"/>
</dbReference>
<dbReference type="Pfam" id="PF04879">
    <property type="entry name" value="Molybdop_Fe4S4"/>
    <property type="match status" value="1"/>
</dbReference>
<dbReference type="Pfam" id="PF00384">
    <property type="entry name" value="Molybdopterin"/>
    <property type="match status" value="1"/>
</dbReference>
<dbReference type="InterPro" id="IPR012675">
    <property type="entry name" value="Beta-grasp_dom_sf"/>
</dbReference>
<dbReference type="Gene3D" id="2.40.30.10">
    <property type="entry name" value="Translation factors"/>
    <property type="match status" value="1"/>
</dbReference>
<evidence type="ECO:0000256" key="4">
    <source>
        <dbReference type="ARBA" id="ARBA00023014"/>
    </source>
</evidence>
<evidence type="ECO:0000313" key="10">
    <source>
        <dbReference type="Proteomes" id="UP000235803"/>
    </source>
</evidence>
<feature type="compositionally biased region" description="Basic and acidic residues" evidence="5">
    <location>
        <begin position="601"/>
        <end position="611"/>
    </location>
</feature>
<dbReference type="InterPro" id="IPR006656">
    <property type="entry name" value="Mopterin_OxRdtase"/>
</dbReference>
<dbReference type="Gene3D" id="3.40.50.740">
    <property type="match status" value="2"/>
</dbReference>
<evidence type="ECO:0000313" key="9">
    <source>
        <dbReference type="EMBL" id="PMR72816.1"/>
    </source>
</evidence>
<dbReference type="AlphaFoldDB" id="A0A2N7TXB5"/>
<evidence type="ECO:0000256" key="5">
    <source>
        <dbReference type="SAM" id="MobiDB-lite"/>
    </source>
</evidence>
<dbReference type="Pfam" id="PF00970">
    <property type="entry name" value="FAD_binding_6"/>
    <property type="match status" value="1"/>
</dbReference>
<dbReference type="PANTHER" id="PTHR43742:SF6">
    <property type="entry name" value="OXIDOREDUCTASE YYAE-RELATED"/>
    <property type="match status" value="1"/>
</dbReference>
<name>A0A2N7TXB5_9GAMM</name>
<dbReference type="GO" id="GO:0016491">
    <property type="term" value="F:oxidoreductase activity"/>
    <property type="evidence" value="ECO:0007669"/>
    <property type="project" value="InterPro"/>
</dbReference>
<feature type="domain" description="2Fe-2S ferredoxin-type" evidence="6">
    <location>
        <begin position="1052"/>
        <end position="1133"/>
    </location>
</feature>
<dbReference type="InterPro" id="IPR001041">
    <property type="entry name" value="2Fe-2S_ferredoxin-type"/>
</dbReference>
<dbReference type="PROSITE" id="PS51384">
    <property type="entry name" value="FAD_FR"/>
    <property type="match status" value="1"/>
</dbReference>